<evidence type="ECO:0000256" key="4">
    <source>
        <dbReference type="ARBA" id="ARBA00022729"/>
    </source>
</evidence>
<dbReference type="PROSITE" id="PS51257">
    <property type="entry name" value="PROKAR_LIPOPROTEIN"/>
    <property type="match status" value="1"/>
</dbReference>
<reference evidence="8 9" key="1">
    <citation type="submission" date="2020-08" db="EMBL/GenBank/DDBJ databases">
        <title>Cohnella phylogeny.</title>
        <authorList>
            <person name="Dunlap C."/>
        </authorList>
    </citation>
    <scope>NUCLEOTIDE SEQUENCE [LARGE SCALE GENOMIC DNA]</scope>
    <source>
        <strain evidence="8 9">DSM 25239</strain>
    </source>
</reference>
<sequence>MHAKSSILSSKFKSISKWLSLPLLLLLSLTVSACGGSASDNEPSASASASSSPSASPESPSPSASASASSDSAAEGFRIYKTDKGDIRIPVKPQRIVTDYYGGELLSVGANVVGVEPTAFANPFIKDRLKDAKDVGAEVDPEKALALQPDLIVVMYDANYEALSKVAPTVHIPYGTATDIYETVRLFGDLVGAPDKGEAFLADFDKKAAEGREKIKGVVDENATVGLYELTDKGELWIFGDNAGRGGQAVYNALKLKLPEKVKGDNQTVQISLETLPDYAADYMFLTTYDPEKKGDQLAKLKESPIWKNVPAVRNNRAFFNDFDTFYRYDPIAVTAQIDLFVDMLLQAGK</sequence>
<comment type="similarity">
    <text evidence="2">Belongs to the bacterial solute-binding protein 8 family.</text>
</comment>
<protein>
    <submittedName>
        <fullName evidence="8">ABC transporter substrate-binding protein</fullName>
    </submittedName>
</protein>
<feature type="chain" id="PRO_5038996430" evidence="6">
    <location>
        <begin position="34"/>
        <end position="350"/>
    </location>
</feature>
<feature type="compositionally biased region" description="Low complexity" evidence="5">
    <location>
        <begin position="37"/>
        <end position="70"/>
    </location>
</feature>
<evidence type="ECO:0000256" key="2">
    <source>
        <dbReference type="ARBA" id="ARBA00008814"/>
    </source>
</evidence>
<evidence type="ECO:0000259" key="7">
    <source>
        <dbReference type="PROSITE" id="PS50983"/>
    </source>
</evidence>
<keyword evidence="9" id="KW-1185">Reference proteome</keyword>
<dbReference type="AlphaFoldDB" id="A0A841TXK9"/>
<dbReference type="PROSITE" id="PS50983">
    <property type="entry name" value="FE_B12_PBP"/>
    <property type="match status" value="1"/>
</dbReference>
<evidence type="ECO:0000256" key="5">
    <source>
        <dbReference type="SAM" id="MobiDB-lite"/>
    </source>
</evidence>
<evidence type="ECO:0000256" key="6">
    <source>
        <dbReference type="SAM" id="SignalP"/>
    </source>
</evidence>
<feature type="signal peptide" evidence="6">
    <location>
        <begin position="1"/>
        <end position="33"/>
    </location>
</feature>
<dbReference type="InterPro" id="IPR002491">
    <property type="entry name" value="ABC_transptr_periplasmic_BD"/>
</dbReference>
<feature type="domain" description="Fe/B12 periplasmic-binding" evidence="7">
    <location>
        <begin position="95"/>
        <end position="349"/>
    </location>
</feature>
<dbReference type="GO" id="GO:0030288">
    <property type="term" value="C:outer membrane-bounded periplasmic space"/>
    <property type="evidence" value="ECO:0007669"/>
    <property type="project" value="TreeGrafter"/>
</dbReference>
<dbReference type="SUPFAM" id="SSF53807">
    <property type="entry name" value="Helical backbone' metal receptor"/>
    <property type="match status" value="1"/>
</dbReference>
<feature type="region of interest" description="Disordered" evidence="5">
    <location>
        <begin position="36"/>
        <end position="70"/>
    </location>
</feature>
<accession>A0A841TXK9</accession>
<evidence type="ECO:0000313" key="8">
    <source>
        <dbReference type="EMBL" id="MBB6692945.1"/>
    </source>
</evidence>
<evidence type="ECO:0000313" key="9">
    <source>
        <dbReference type="Proteomes" id="UP000553776"/>
    </source>
</evidence>
<dbReference type="Gene3D" id="3.40.50.1980">
    <property type="entry name" value="Nitrogenase molybdenum iron protein domain"/>
    <property type="match status" value="2"/>
</dbReference>
<dbReference type="Pfam" id="PF01497">
    <property type="entry name" value="Peripla_BP_2"/>
    <property type="match status" value="1"/>
</dbReference>
<proteinExistence type="inferred from homology"/>
<evidence type="ECO:0000256" key="3">
    <source>
        <dbReference type="ARBA" id="ARBA00022448"/>
    </source>
</evidence>
<name>A0A841TXK9_9BACL</name>
<evidence type="ECO:0000256" key="1">
    <source>
        <dbReference type="ARBA" id="ARBA00004196"/>
    </source>
</evidence>
<dbReference type="RefSeq" id="WP_185136932.1">
    <property type="nucleotide sequence ID" value="NZ_BORM01000006.1"/>
</dbReference>
<comment type="caution">
    <text evidence="8">The sequence shown here is derived from an EMBL/GenBank/DDBJ whole genome shotgun (WGS) entry which is preliminary data.</text>
</comment>
<keyword evidence="4 6" id="KW-0732">Signal</keyword>
<keyword evidence="3" id="KW-0813">Transport</keyword>
<dbReference type="PANTHER" id="PTHR30532:SF26">
    <property type="entry name" value="IRON(3+)-HYDROXAMATE-BINDING PROTEIN FHUD"/>
    <property type="match status" value="1"/>
</dbReference>
<dbReference type="EMBL" id="JACJVR010000063">
    <property type="protein sequence ID" value="MBB6692945.1"/>
    <property type="molecule type" value="Genomic_DNA"/>
</dbReference>
<gene>
    <name evidence="8" type="ORF">H7B90_16175</name>
</gene>
<dbReference type="PANTHER" id="PTHR30532">
    <property type="entry name" value="IRON III DICITRATE-BINDING PERIPLASMIC PROTEIN"/>
    <property type="match status" value="1"/>
</dbReference>
<organism evidence="8 9">
    <name type="scientific">Cohnella xylanilytica</name>
    <dbReference type="NCBI Taxonomy" id="557555"/>
    <lineage>
        <taxon>Bacteria</taxon>
        <taxon>Bacillati</taxon>
        <taxon>Bacillota</taxon>
        <taxon>Bacilli</taxon>
        <taxon>Bacillales</taxon>
        <taxon>Paenibacillaceae</taxon>
        <taxon>Cohnella</taxon>
    </lineage>
</organism>
<comment type="subcellular location">
    <subcellularLocation>
        <location evidence="1">Cell envelope</location>
    </subcellularLocation>
</comment>
<dbReference type="GO" id="GO:1901678">
    <property type="term" value="P:iron coordination entity transport"/>
    <property type="evidence" value="ECO:0007669"/>
    <property type="project" value="UniProtKB-ARBA"/>
</dbReference>
<dbReference type="InterPro" id="IPR051313">
    <property type="entry name" value="Bact_iron-sidero_bind"/>
</dbReference>
<dbReference type="Proteomes" id="UP000553776">
    <property type="component" value="Unassembled WGS sequence"/>
</dbReference>